<protein>
    <recommendedName>
        <fullName evidence="10">3-hydroxyacyl-[acyl-carrier-protein] dehydratase FabZ</fullName>
        <ecNumber evidence="10">4.2.1.59</ecNumber>
    </recommendedName>
    <alternativeName>
        <fullName evidence="10">(3R)-hydroxymyristoyl-[acyl-carrier-protein] dehydratase</fullName>
        <shortName evidence="10">(3R)-hydroxymyristoyl-ACP dehydrase</shortName>
    </alternativeName>
    <alternativeName>
        <fullName evidence="10">Beta-hydroxyacyl-ACP dehydratase</fullName>
    </alternativeName>
</protein>
<evidence type="ECO:0000256" key="1">
    <source>
        <dbReference type="ARBA" id="ARBA00001055"/>
    </source>
</evidence>
<keyword evidence="12" id="KW-1185">Reference proteome</keyword>
<dbReference type="Proteomes" id="UP001519271">
    <property type="component" value="Unassembled WGS sequence"/>
</dbReference>
<evidence type="ECO:0000256" key="5">
    <source>
        <dbReference type="ARBA" id="ARBA00022516"/>
    </source>
</evidence>
<dbReference type="RefSeq" id="WP_023388256.1">
    <property type="nucleotide sequence ID" value="NZ_JAGGKC010000008.1"/>
</dbReference>
<dbReference type="PANTHER" id="PTHR30272:SF1">
    <property type="entry name" value="3-HYDROXYACYL-[ACYL-CARRIER-PROTEIN] DEHYDRATASE"/>
    <property type="match status" value="1"/>
</dbReference>
<dbReference type="CDD" id="cd01288">
    <property type="entry name" value="FabZ"/>
    <property type="match status" value="1"/>
</dbReference>
<evidence type="ECO:0000256" key="9">
    <source>
        <dbReference type="ARBA" id="ARBA00025049"/>
    </source>
</evidence>
<dbReference type="Pfam" id="PF07977">
    <property type="entry name" value="FabA"/>
    <property type="match status" value="1"/>
</dbReference>
<dbReference type="InterPro" id="IPR013114">
    <property type="entry name" value="FabA_FabZ"/>
</dbReference>
<keyword evidence="6 10" id="KW-0441">Lipid A biosynthesis</keyword>
<proteinExistence type="inferred from homology"/>
<accession>A0ABS4G387</accession>
<dbReference type="NCBIfam" id="TIGR01750">
    <property type="entry name" value="fabZ"/>
    <property type="match status" value="1"/>
</dbReference>
<dbReference type="EMBL" id="JAGGKC010000008">
    <property type="protein sequence ID" value="MBP1918815.1"/>
    <property type="molecule type" value="Genomic_DNA"/>
</dbReference>
<keyword evidence="4 10" id="KW-0963">Cytoplasm</keyword>
<gene>
    <name evidence="10" type="primary">fabZ</name>
    <name evidence="11" type="ORF">J2Z34_001295</name>
</gene>
<dbReference type="HAMAP" id="MF_00406">
    <property type="entry name" value="FabZ"/>
    <property type="match status" value="1"/>
</dbReference>
<reference evidence="11 12" key="1">
    <citation type="submission" date="2021-03" db="EMBL/GenBank/DDBJ databases">
        <title>Genomic Encyclopedia of Type Strains, Phase IV (KMG-IV): sequencing the most valuable type-strain genomes for metagenomic binning, comparative biology and taxonomic classification.</title>
        <authorList>
            <person name="Goeker M."/>
        </authorList>
    </citation>
    <scope>NUCLEOTIDE SEQUENCE [LARGE SCALE GENOMIC DNA]</scope>
    <source>
        <strain evidence="11 12">DSM 6139</strain>
    </source>
</reference>
<comment type="function">
    <text evidence="9 10">Involved in unsaturated fatty acids biosynthesis. Catalyzes the dehydration of short chain beta-hydroxyacyl-ACPs and long chain saturated and unsaturated beta-hydroxyacyl-ACPs.</text>
</comment>
<comment type="caution">
    <text evidence="11">The sequence shown here is derived from an EMBL/GenBank/DDBJ whole genome shotgun (WGS) entry which is preliminary data.</text>
</comment>
<evidence type="ECO:0000256" key="8">
    <source>
        <dbReference type="ARBA" id="ARBA00023239"/>
    </source>
</evidence>
<organism evidence="11 12">
    <name type="scientific">Youngiibacter multivorans</name>
    <dbReference type="NCBI Taxonomy" id="937251"/>
    <lineage>
        <taxon>Bacteria</taxon>
        <taxon>Bacillati</taxon>
        <taxon>Bacillota</taxon>
        <taxon>Clostridia</taxon>
        <taxon>Eubacteriales</taxon>
        <taxon>Clostridiaceae</taxon>
        <taxon>Youngiibacter</taxon>
    </lineage>
</organism>
<evidence type="ECO:0000256" key="4">
    <source>
        <dbReference type="ARBA" id="ARBA00022490"/>
    </source>
</evidence>
<keyword evidence="5 10" id="KW-0444">Lipid biosynthesis</keyword>
<dbReference type="GO" id="GO:0019171">
    <property type="term" value="F:(3R)-hydroxyacyl-[acyl-carrier-protein] dehydratase activity"/>
    <property type="evidence" value="ECO:0007669"/>
    <property type="project" value="UniProtKB-EC"/>
</dbReference>
<evidence type="ECO:0000256" key="2">
    <source>
        <dbReference type="ARBA" id="ARBA00004496"/>
    </source>
</evidence>
<dbReference type="NCBIfam" id="NF000582">
    <property type="entry name" value="PRK00006.1"/>
    <property type="match status" value="1"/>
</dbReference>
<sequence>MMDINEIMKTIPHRQPFLLIDRVDEVRPGEYCRAIKNVTMNEDFFRGHYPEHPVMPGVLIVEAMAQTGAVGILSMESMKGKMPFFAGLDKVKFRKQVRPGDTLTLEVNITKLKSTFGKGTGKAFVNGEVVCEGELLFVLG</sequence>
<evidence type="ECO:0000256" key="3">
    <source>
        <dbReference type="ARBA" id="ARBA00009174"/>
    </source>
</evidence>
<name>A0ABS4G387_9CLOT</name>
<evidence type="ECO:0000313" key="11">
    <source>
        <dbReference type="EMBL" id="MBP1918815.1"/>
    </source>
</evidence>
<dbReference type="InterPro" id="IPR010084">
    <property type="entry name" value="FabZ"/>
</dbReference>
<keyword evidence="8 10" id="KW-0456">Lyase</keyword>
<evidence type="ECO:0000256" key="6">
    <source>
        <dbReference type="ARBA" id="ARBA00022556"/>
    </source>
</evidence>
<comment type="catalytic activity">
    <reaction evidence="1 10">
        <text>a (3R)-hydroxyacyl-[ACP] = a (2E)-enoyl-[ACP] + H2O</text>
        <dbReference type="Rhea" id="RHEA:13097"/>
        <dbReference type="Rhea" id="RHEA-COMP:9925"/>
        <dbReference type="Rhea" id="RHEA-COMP:9945"/>
        <dbReference type="ChEBI" id="CHEBI:15377"/>
        <dbReference type="ChEBI" id="CHEBI:78784"/>
        <dbReference type="ChEBI" id="CHEBI:78827"/>
        <dbReference type="EC" id="4.2.1.59"/>
    </reaction>
</comment>
<dbReference type="SUPFAM" id="SSF54637">
    <property type="entry name" value="Thioesterase/thiol ester dehydrase-isomerase"/>
    <property type="match status" value="1"/>
</dbReference>
<evidence type="ECO:0000313" key="12">
    <source>
        <dbReference type="Proteomes" id="UP001519271"/>
    </source>
</evidence>
<dbReference type="PANTHER" id="PTHR30272">
    <property type="entry name" value="3-HYDROXYACYL-[ACYL-CARRIER-PROTEIN] DEHYDRATASE"/>
    <property type="match status" value="1"/>
</dbReference>
<evidence type="ECO:0000256" key="7">
    <source>
        <dbReference type="ARBA" id="ARBA00023098"/>
    </source>
</evidence>
<dbReference type="InterPro" id="IPR029069">
    <property type="entry name" value="HotDog_dom_sf"/>
</dbReference>
<evidence type="ECO:0000256" key="10">
    <source>
        <dbReference type="HAMAP-Rule" id="MF_00406"/>
    </source>
</evidence>
<dbReference type="EC" id="4.2.1.59" evidence="10"/>
<feature type="active site" evidence="10">
    <location>
        <position position="48"/>
    </location>
</feature>
<comment type="similarity">
    <text evidence="3 10">Belongs to the thioester dehydratase family. FabZ subfamily.</text>
</comment>
<dbReference type="Gene3D" id="3.10.129.10">
    <property type="entry name" value="Hotdog Thioesterase"/>
    <property type="match status" value="1"/>
</dbReference>
<keyword evidence="7 10" id="KW-0443">Lipid metabolism</keyword>
<comment type="subcellular location">
    <subcellularLocation>
        <location evidence="2 10">Cytoplasm</location>
    </subcellularLocation>
</comment>